<evidence type="ECO:0000313" key="4">
    <source>
        <dbReference type="Proteomes" id="UP001048976"/>
    </source>
</evidence>
<evidence type="ECO:0000256" key="1">
    <source>
        <dbReference type="SAM" id="Coils"/>
    </source>
</evidence>
<keyword evidence="4" id="KW-1185">Reference proteome</keyword>
<feature type="domain" description="Dermonecrotic toxin N-terminal" evidence="2">
    <location>
        <begin position="371"/>
        <end position="604"/>
    </location>
</feature>
<dbReference type="Pfam" id="PF20178">
    <property type="entry name" value="ToxA_N"/>
    <property type="match status" value="1"/>
</dbReference>
<evidence type="ECO:0000259" key="2">
    <source>
        <dbReference type="Pfam" id="PF20178"/>
    </source>
</evidence>
<accession>A0ABS6P642</accession>
<dbReference type="InterPro" id="IPR046673">
    <property type="entry name" value="ToxA_N"/>
</dbReference>
<dbReference type="EMBL" id="JAHSTY010000002">
    <property type="protein sequence ID" value="MBV4455953.1"/>
    <property type="molecule type" value="Genomic_DNA"/>
</dbReference>
<name>A0ABS6P642_9PSED</name>
<gene>
    <name evidence="3" type="ORF">KVG91_25545</name>
</gene>
<protein>
    <recommendedName>
        <fullName evidence="2">Dermonecrotic toxin N-terminal domain-containing protein</fullName>
    </recommendedName>
</protein>
<evidence type="ECO:0000313" key="3">
    <source>
        <dbReference type="EMBL" id="MBV4455953.1"/>
    </source>
</evidence>
<sequence>MPTPAPLTALSQLPARAVHNHFATRPRLVSVVFNALNSRLLERYPALKLDLTQVKLASPTVAGGFTLQLLLNVAIAHVYNPQLLDFAPRHGRSLFLTEKPPVPLSAEIDMQVIAQIIDEVRSTLYIDYQQAVADYWNALDSHGHSRWQWLGDFLQGQMVAAATAQAGLSDLQRDMLATVAAWPELDTRLPRSTPATYAYFIESTLLSAGKPLSLLTPDLLLVRDKHVLLCSLDGAYEGFTDIDAFSAAWGEKLKRQFQFDSLTWRRNEPYGNVFEQQAGLILNQQLEALASLSFAAQSEEALAARLDKLTDPALLLAKTPGAARAVLEKINTQLPDWLQRANADDRFAYHRHLQDMAQVLKKNRGRSFNEGIESIHGFSRDALRRQMQADHGDCDPDDVVLDFAVAAGYPGGAGIIQHVRLSLTELAVKNLAGKPKGTLTLSSKTADALPAWLTPDYLLGSTGLIQRVDIGSAYPQTLRDHLLTDSRDARNREQLFCRELKVRLPMQALEFKVRRQYGLTTTGYRYVKALMGEDPAHRWVEGQEIVLRPLGLCRKPHAAPDPVENFFIIEPRQANIGPHLLYRPLYPDCLYEYSSRQALLEAIATPGALHDSVLTWLTDKARPVYANGGIKEPHILQFLSGDDATRYDPPAPATLALDEGAAQWLQSQLNGQLLNHLFGSTARALVDLADRESVSNHESRWAILMEGAWLLFNTLLLPLLRGPAMLAGWLMILVSSLEQDLAGLDSTDATTRELALIDLLLNMAMVLLHATAPSNPRPAALDERAPDDLAARLDAWRRPASAPHPIEPVRVSQGSVALPGEPPLTGQTALDFSRSIASPKAAENLLAALLEVNVPWPERLPAAEASGPCKGLYRIGDHWHASLGGLLFQVAVVPGFGEVYLVHPQHPLRPGFKLTSDGQGHWRLDRGARLEGGMPRDRRTAWRLNHAERVQGLSAQLQALGEQFVQGDRDAAPIVIALNVASARLKQQKKTQRQIWVLLGKALPELREALSKRHQAEQQKTAMARAELDIAYANYRQAKEDFLPTVQRYQDKAEELLAIDKANPSYKRKTDITRGYLYQYWGTLYNFELHRFTDSFETERGESYAELNDRANAELQTGVTDAYQELLLLWKEQFEVFKQLHGLAEKMEGILREADPALRKSLLQDKTVPAVVPSVAIKQSLLIFLSELVLNHSHGSREPSEGPFVLTLSDPKRESIILSHAQLRDAGGYSTAEQMDVLKGVLELYEQLENAVNSLVEMGSGFIREDYRTPFLEHLSEARQSLETQLADLILVDEGFAPLQTPSAVTRGRRPGKVVFRTRTHQHLVGDLQPDEANSAGRFVRIQDPITQKVVATYHEHASEGFWEEVAPPSTPAPSSAPLIRSLEVIKDQAETVKARRGNIERTIRDQQKKLQDPTRRETVRPLEWAEMLTPQASQLEVLAEEVARDHGAQEQASALISAYRSEAQRLRERARQVCGEGFMQQRPRPANIAYLWRQGFVDINLVRSRVRLKTGDYLTEYAVRDKRLIKEGKAAEETVLWYAHFHYPKADTPALEPAYGHLKTRAERFFTRKELIEQARTSHRALVNLEKVVIKPPLDRELFLTLEPVPPKANP</sequence>
<keyword evidence="1" id="KW-0175">Coiled coil</keyword>
<dbReference type="Proteomes" id="UP001048976">
    <property type="component" value="Unassembled WGS sequence"/>
</dbReference>
<proteinExistence type="predicted"/>
<dbReference type="RefSeq" id="WP_169377230.1">
    <property type="nucleotide sequence ID" value="NZ_JAHSTY010000002.1"/>
</dbReference>
<feature type="coiled-coil region" evidence="1">
    <location>
        <begin position="1238"/>
        <end position="1292"/>
    </location>
</feature>
<reference evidence="3" key="1">
    <citation type="submission" date="2021-06" db="EMBL/GenBank/DDBJ databases">
        <title>Updating the genus Pseudomonas: Description of 43 new species and partition of the Pseudomonas putida group.</title>
        <authorList>
            <person name="Girard L."/>
            <person name="Lood C."/>
            <person name="Vandamme P."/>
            <person name="Rokni-Zadeh H."/>
            <person name="Van Noort V."/>
            <person name="Hofte M."/>
            <person name="Lavigne R."/>
            <person name="De Mot R."/>
        </authorList>
    </citation>
    <scope>NUCLEOTIDE SEQUENCE</scope>
    <source>
        <strain evidence="3">SWRI103</strain>
    </source>
</reference>
<comment type="caution">
    <text evidence="3">The sequence shown here is derived from an EMBL/GenBank/DDBJ whole genome shotgun (WGS) entry which is preliminary data.</text>
</comment>
<organism evidence="3 4">
    <name type="scientific">Pseudomonas azadiae</name>
    <dbReference type="NCBI Taxonomy" id="2843612"/>
    <lineage>
        <taxon>Bacteria</taxon>
        <taxon>Pseudomonadati</taxon>
        <taxon>Pseudomonadota</taxon>
        <taxon>Gammaproteobacteria</taxon>
        <taxon>Pseudomonadales</taxon>
        <taxon>Pseudomonadaceae</taxon>
        <taxon>Pseudomonas</taxon>
    </lineage>
</organism>